<evidence type="ECO:0008006" key="3">
    <source>
        <dbReference type="Google" id="ProtNLM"/>
    </source>
</evidence>
<dbReference type="Proteomes" id="UP000182894">
    <property type="component" value="Unassembled WGS sequence"/>
</dbReference>
<dbReference type="RefSeq" id="WP_074755882.1">
    <property type="nucleotide sequence ID" value="NZ_FNCO01000013.1"/>
</dbReference>
<dbReference type="OrthoDB" id="6890821at2"/>
<dbReference type="AlphaFoldDB" id="A0A1G8KDL1"/>
<dbReference type="EMBL" id="FNCO01000013">
    <property type="protein sequence ID" value="SDI40920.1"/>
    <property type="molecule type" value="Genomic_DNA"/>
</dbReference>
<protein>
    <recommendedName>
        <fullName evidence="3">DUF3077 domain-containing protein</fullName>
    </recommendedName>
</protein>
<evidence type="ECO:0000313" key="2">
    <source>
        <dbReference type="Proteomes" id="UP000182894"/>
    </source>
</evidence>
<dbReference type="STRING" id="89065.SAMN05216605_11344"/>
<reference evidence="2" key="1">
    <citation type="submission" date="2016-10" db="EMBL/GenBank/DDBJ databases">
        <authorList>
            <person name="Varghese N."/>
            <person name="Submissions S."/>
        </authorList>
    </citation>
    <scope>NUCLEOTIDE SEQUENCE [LARGE SCALE GENOMIC DNA]</scope>
    <source>
        <strain evidence="2">ATCC 700689</strain>
    </source>
</reference>
<evidence type="ECO:0000313" key="1">
    <source>
        <dbReference type="EMBL" id="SDI40920.1"/>
    </source>
</evidence>
<keyword evidence="2" id="KW-1185">Reference proteome</keyword>
<organism evidence="1 2">
    <name type="scientific">Pseudomonas abietaniphila</name>
    <dbReference type="NCBI Taxonomy" id="89065"/>
    <lineage>
        <taxon>Bacteria</taxon>
        <taxon>Pseudomonadati</taxon>
        <taxon>Pseudomonadota</taxon>
        <taxon>Gammaproteobacteria</taxon>
        <taxon>Pseudomonadales</taxon>
        <taxon>Pseudomonadaceae</taxon>
        <taxon>Pseudomonas</taxon>
    </lineage>
</organism>
<accession>A0A1G8KDL1</accession>
<sequence length="111" mass="11941">MSRPENTTGINLAQHLMTVESCFGNTPIDNRGLMVFNVAGGTNIEDALETAKTLSSGLGQICDHLHDSLNMGEMAYCDGVKTLAFIAEAVSALVWSVQRGMKPRAEGEVRQ</sequence>
<name>A0A1G8KDL1_9PSED</name>
<proteinExistence type="predicted"/>
<gene>
    <name evidence="1" type="ORF">SAMN05216605_11344</name>
</gene>